<feature type="transmembrane region" description="Helical" evidence="9">
    <location>
        <begin position="89"/>
        <end position="114"/>
    </location>
</feature>
<dbReference type="Pfam" id="PF00001">
    <property type="entry name" value="7tm_1"/>
    <property type="match status" value="1"/>
</dbReference>
<keyword evidence="7 8" id="KW-0807">Transducer</keyword>
<feature type="transmembrane region" description="Helical" evidence="9">
    <location>
        <begin position="319"/>
        <end position="337"/>
    </location>
</feature>
<organism evidence="11 12">
    <name type="scientific">Sinanodonta woodiana</name>
    <name type="common">Chinese pond mussel</name>
    <name type="synonym">Anodonta woodiana</name>
    <dbReference type="NCBI Taxonomy" id="1069815"/>
    <lineage>
        <taxon>Eukaryota</taxon>
        <taxon>Metazoa</taxon>
        <taxon>Spiralia</taxon>
        <taxon>Lophotrochozoa</taxon>
        <taxon>Mollusca</taxon>
        <taxon>Bivalvia</taxon>
        <taxon>Autobranchia</taxon>
        <taxon>Heteroconchia</taxon>
        <taxon>Palaeoheterodonta</taxon>
        <taxon>Unionida</taxon>
        <taxon>Unionoidea</taxon>
        <taxon>Unionidae</taxon>
        <taxon>Unioninae</taxon>
        <taxon>Sinanodonta</taxon>
    </lineage>
</organism>
<keyword evidence="6 8" id="KW-0675">Receptor</keyword>
<sequence>MTNFFLANLAVADFCVGTFCILPSLSFTLSQKWILGQVMCKLYSFVWNLSYTASIIILTVIAVERYIAITHPLRARHFLTRTKLKAVQAIIWIVSATYNTPYLFVFDIFSYNGVNFYCYPSSMEIIKGLTLSNIIMWYLIPLVVMAFIYFRIASTLWRTTAMESIRMKRRPEFNVDEEHRTEAANVLAINQVSYKCDERNNSYAHISHERSSGENKARYSNMDDYNYSSESCSVRCDQLTICQGRRSSNRRCRSSGNCMNITQPAIISETPNSSDLCVESSRTELCGRHNNDDICRVRSRCRRTYLSSSKRVTRARRSVIRLLIVVVCSFAICVLPHHIRLLFVYWNIDVLPANAMIILSPVSFIILFLNSGLNPILYALLSKNFRRSFFESCLFKSSCRCKTTPRKIDSRPFH</sequence>
<dbReference type="PANTHER" id="PTHR24243:SF224">
    <property type="entry name" value="G-PROTEIN COUPLED RECEPTOR 19-RELATED"/>
    <property type="match status" value="1"/>
</dbReference>
<evidence type="ECO:0000256" key="5">
    <source>
        <dbReference type="ARBA" id="ARBA00023136"/>
    </source>
</evidence>
<keyword evidence="2 8" id="KW-0812">Transmembrane</keyword>
<feature type="transmembrane region" description="Helical" evidence="9">
    <location>
        <begin position="357"/>
        <end position="381"/>
    </location>
</feature>
<proteinExistence type="inferred from homology"/>
<dbReference type="AlphaFoldDB" id="A0ABD3W6S0"/>
<dbReference type="InterPro" id="IPR000276">
    <property type="entry name" value="GPCR_Rhodpsn"/>
</dbReference>
<dbReference type="PROSITE" id="PS00237">
    <property type="entry name" value="G_PROTEIN_RECEP_F1_1"/>
    <property type="match status" value="1"/>
</dbReference>
<dbReference type="PANTHER" id="PTHR24243">
    <property type="entry name" value="G-PROTEIN COUPLED RECEPTOR"/>
    <property type="match status" value="1"/>
</dbReference>
<evidence type="ECO:0000256" key="1">
    <source>
        <dbReference type="ARBA" id="ARBA00004141"/>
    </source>
</evidence>
<dbReference type="Proteomes" id="UP001634394">
    <property type="component" value="Unassembled WGS sequence"/>
</dbReference>
<dbReference type="Gene3D" id="1.20.1070.10">
    <property type="entry name" value="Rhodopsin 7-helix transmembrane proteins"/>
    <property type="match status" value="2"/>
</dbReference>
<feature type="transmembrane region" description="Helical" evidence="9">
    <location>
        <begin position="5"/>
        <end position="25"/>
    </location>
</feature>
<dbReference type="PRINTS" id="PR00237">
    <property type="entry name" value="GPCRRHODOPSN"/>
</dbReference>
<dbReference type="GO" id="GO:0016020">
    <property type="term" value="C:membrane"/>
    <property type="evidence" value="ECO:0007669"/>
    <property type="project" value="UniProtKB-SubCell"/>
</dbReference>
<keyword evidence="3 9" id="KW-1133">Transmembrane helix</keyword>
<reference evidence="11 12" key="1">
    <citation type="submission" date="2024-11" db="EMBL/GenBank/DDBJ databases">
        <title>Chromosome-level genome assembly of the freshwater bivalve Anodonta woodiana.</title>
        <authorList>
            <person name="Chen X."/>
        </authorList>
    </citation>
    <scope>NUCLEOTIDE SEQUENCE [LARGE SCALE GENOMIC DNA]</scope>
    <source>
        <strain evidence="11">MN2024</strain>
        <tissue evidence="11">Gills</tissue>
    </source>
</reference>
<dbReference type="InterPro" id="IPR017452">
    <property type="entry name" value="GPCR_Rhodpsn_7TM"/>
</dbReference>
<keyword evidence="4 8" id="KW-0297">G-protein coupled receptor</keyword>
<gene>
    <name evidence="11" type="ORF">ACJMK2_042034</name>
</gene>
<evidence type="ECO:0000256" key="6">
    <source>
        <dbReference type="ARBA" id="ARBA00023170"/>
    </source>
</evidence>
<dbReference type="GO" id="GO:0004930">
    <property type="term" value="F:G protein-coupled receptor activity"/>
    <property type="evidence" value="ECO:0007669"/>
    <property type="project" value="UniProtKB-KW"/>
</dbReference>
<evidence type="ECO:0000256" key="2">
    <source>
        <dbReference type="ARBA" id="ARBA00022692"/>
    </source>
</evidence>
<feature type="transmembrane region" description="Helical" evidence="9">
    <location>
        <begin position="134"/>
        <end position="157"/>
    </location>
</feature>
<comment type="caution">
    <text evidence="11">The sequence shown here is derived from an EMBL/GenBank/DDBJ whole genome shotgun (WGS) entry which is preliminary data.</text>
</comment>
<dbReference type="SUPFAM" id="SSF81321">
    <property type="entry name" value="Family A G protein-coupled receptor-like"/>
    <property type="match status" value="1"/>
</dbReference>
<dbReference type="PROSITE" id="PS50262">
    <property type="entry name" value="G_PROTEIN_RECEP_F1_2"/>
    <property type="match status" value="1"/>
</dbReference>
<evidence type="ECO:0000256" key="3">
    <source>
        <dbReference type="ARBA" id="ARBA00022989"/>
    </source>
</evidence>
<evidence type="ECO:0000313" key="11">
    <source>
        <dbReference type="EMBL" id="KAL3869341.1"/>
    </source>
</evidence>
<comment type="similarity">
    <text evidence="8">Belongs to the G-protein coupled receptor 1 family.</text>
</comment>
<evidence type="ECO:0000256" key="4">
    <source>
        <dbReference type="ARBA" id="ARBA00023040"/>
    </source>
</evidence>
<accession>A0ABD3W6S0</accession>
<protein>
    <recommendedName>
        <fullName evidence="10">G-protein coupled receptors family 1 profile domain-containing protein</fullName>
    </recommendedName>
</protein>
<keyword evidence="5 9" id="KW-0472">Membrane</keyword>
<evidence type="ECO:0000256" key="7">
    <source>
        <dbReference type="ARBA" id="ARBA00023224"/>
    </source>
</evidence>
<evidence type="ECO:0000259" key="10">
    <source>
        <dbReference type="PROSITE" id="PS50262"/>
    </source>
</evidence>
<keyword evidence="12" id="KW-1185">Reference proteome</keyword>
<comment type="subcellular location">
    <subcellularLocation>
        <location evidence="1">Membrane</location>
        <topology evidence="1">Multi-pass membrane protein</topology>
    </subcellularLocation>
</comment>
<evidence type="ECO:0000256" key="9">
    <source>
        <dbReference type="SAM" id="Phobius"/>
    </source>
</evidence>
<dbReference type="EMBL" id="JBJQND010000008">
    <property type="protein sequence ID" value="KAL3869341.1"/>
    <property type="molecule type" value="Genomic_DNA"/>
</dbReference>
<evidence type="ECO:0000256" key="8">
    <source>
        <dbReference type="RuleBase" id="RU000688"/>
    </source>
</evidence>
<name>A0ABD3W6S0_SINWO</name>
<feature type="domain" description="G-protein coupled receptors family 1 profile" evidence="10">
    <location>
        <begin position="1"/>
        <end position="378"/>
    </location>
</feature>
<evidence type="ECO:0000313" key="12">
    <source>
        <dbReference type="Proteomes" id="UP001634394"/>
    </source>
</evidence>
<feature type="transmembrane region" description="Helical" evidence="9">
    <location>
        <begin position="45"/>
        <end position="68"/>
    </location>
</feature>